<proteinExistence type="predicted"/>
<dbReference type="AlphaFoldDB" id="A0A9Q0EEU0"/>
<accession>A0A9Q0EEU0</accession>
<evidence type="ECO:0000313" key="3">
    <source>
        <dbReference type="Proteomes" id="UP001148018"/>
    </source>
</evidence>
<keyword evidence="3" id="KW-1185">Reference proteome</keyword>
<evidence type="ECO:0000313" key="2">
    <source>
        <dbReference type="EMBL" id="KAJ3604471.1"/>
    </source>
</evidence>
<protein>
    <submittedName>
        <fullName evidence="2">Uncharacterized protein</fullName>
    </submittedName>
</protein>
<reference evidence="2" key="1">
    <citation type="submission" date="2022-07" db="EMBL/GenBank/DDBJ databases">
        <title>Chromosome-level genome of Muraenolepis orangiensis.</title>
        <authorList>
            <person name="Kim J."/>
        </authorList>
    </citation>
    <scope>NUCLEOTIDE SEQUENCE</scope>
    <source>
        <strain evidence="2">KU_S4_2022</strain>
        <tissue evidence="2">Muscle</tissue>
    </source>
</reference>
<feature type="region of interest" description="Disordered" evidence="1">
    <location>
        <begin position="84"/>
        <end position="104"/>
    </location>
</feature>
<feature type="compositionally biased region" description="Basic and acidic residues" evidence="1">
    <location>
        <begin position="21"/>
        <end position="46"/>
    </location>
</feature>
<dbReference type="EMBL" id="JANIIK010000044">
    <property type="protein sequence ID" value="KAJ3604471.1"/>
    <property type="molecule type" value="Genomic_DNA"/>
</dbReference>
<sequence length="104" mass="11302">MLSPYDCRLRPHETASSSESGKNHLEAVDTPRNEHHPGSSPHHDTIRNCISDEDTRPLRSGAREAQHPSRCFTIAAGEHTTLDLSKSASAASVARDTPSFTKGL</sequence>
<gene>
    <name evidence="2" type="ORF">NHX12_029211</name>
</gene>
<organism evidence="2 3">
    <name type="scientific">Muraenolepis orangiensis</name>
    <name type="common">Patagonian moray cod</name>
    <dbReference type="NCBI Taxonomy" id="630683"/>
    <lineage>
        <taxon>Eukaryota</taxon>
        <taxon>Metazoa</taxon>
        <taxon>Chordata</taxon>
        <taxon>Craniata</taxon>
        <taxon>Vertebrata</taxon>
        <taxon>Euteleostomi</taxon>
        <taxon>Actinopterygii</taxon>
        <taxon>Neopterygii</taxon>
        <taxon>Teleostei</taxon>
        <taxon>Neoteleostei</taxon>
        <taxon>Acanthomorphata</taxon>
        <taxon>Zeiogadaria</taxon>
        <taxon>Gadariae</taxon>
        <taxon>Gadiformes</taxon>
        <taxon>Muraenolepidoidei</taxon>
        <taxon>Muraenolepididae</taxon>
        <taxon>Muraenolepis</taxon>
    </lineage>
</organism>
<comment type="caution">
    <text evidence="2">The sequence shown here is derived from an EMBL/GenBank/DDBJ whole genome shotgun (WGS) entry which is preliminary data.</text>
</comment>
<feature type="compositionally biased region" description="Basic and acidic residues" evidence="1">
    <location>
        <begin position="53"/>
        <end position="67"/>
    </location>
</feature>
<evidence type="ECO:0000256" key="1">
    <source>
        <dbReference type="SAM" id="MobiDB-lite"/>
    </source>
</evidence>
<feature type="region of interest" description="Disordered" evidence="1">
    <location>
        <begin position="1"/>
        <end position="67"/>
    </location>
</feature>
<dbReference type="Proteomes" id="UP001148018">
    <property type="component" value="Unassembled WGS sequence"/>
</dbReference>
<name>A0A9Q0EEU0_9TELE</name>